<dbReference type="GO" id="GO:0046872">
    <property type="term" value="F:metal ion binding"/>
    <property type="evidence" value="ECO:0007669"/>
    <property type="project" value="UniProtKB-KW"/>
</dbReference>
<keyword evidence="1" id="KW-0378">Hydrolase</keyword>
<feature type="signal peptide" evidence="3">
    <location>
        <begin position="1"/>
        <end position="18"/>
    </location>
</feature>
<evidence type="ECO:0000313" key="6">
    <source>
        <dbReference type="Proteomes" id="UP000019375"/>
    </source>
</evidence>
<feature type="domain" description="Calcineurin-like phosphoesterase" evidence="4">
    <location>
        <begin position="277"/>
        <end position="483"/>
    </location>
</feature>
<dbReference type="Gene3D" id="3.60.21.10">
    <property type="match status" value="1"/>
</dbReference>
<evidence type="ECO:0000256" key="2">
    <source>
        <dbReference type="ARBA" id="ARBA00023180"/>
    </source>
</evidence>
<dbReference type="PANTHER" id="PTHR10340">
    <property type="entry name" value="SPHINGOMYELIN PHOSPHODIESTERASE"/>
    <property type="match status" value="1"/>
</dbReference>
<dbReference type="EMBL" id="HG316457">
    <property type="protein sequence ID" value="CDF89468.1"/>
    <property type="molecule type" value="Genomic_DNA"/>
</dbReference>
<name>A0A8J2T6D0_ZYGB2</name>
<dbReference type="SUPFAM" id="SSF56300">
    <property type="entry name" value="Metallo-dependent phosphatases"/>
    <property type="match status" value="1"/>
</dbReference>
<dbReference type="AlphaFoldDB" id="A0A8J2T6D0"/>
<accession>A0A8J2T6D0</accession>
<dbReference type="PANTHER" id="PTHR10340:SF27">
    <property type="entry name" value="ACL091CP"/>
    <property type="match status" value="1"/>
</dbReference>
<keyword evidence="6" id="KW-1185">Reference proteome</keyword>
<evidence type="ECO:0000256" key="3">
    <source>
        <dbReference type="SAM" id="SignalP"/>
    </source>
</evidence>
<dbReference type="InterPro" id="IPR004843">
    <property type="entry name" value="Calcineurin-like_PHP"/>
</dbReference>
<protein>
    <submittedName>
        <fullName evidence="5">ZYBA0S04-05006g1_1</fullName>
    </submittedName>
</protein>
<keyword evidence="3" id="KW-0732">Signal</keyword>
<dbReference type="Proteomes" id="UP000019375">
    <property type="component" value="Unassembled WGS sequence"/>
</dbReference>
<organism evidence="5 6">
    <name type="scientific">Zygosaccharomyces bailii (strain CLIB 213 / ATCC 58445 / CBS 680 / BCRC 21525 / NBRC 1098 / NCYC 1416 / NRRL Y-2227)</name>
    <dbReference type="NCBI Taxonomy" id="1333698"/>
    <lineage>
        <taxon>Eukaryota</taxon>
        <taxon>Fungi</taxon>
        <taxon>Dikarya</taxon>
        <taxon>Ascomycota</taxon>
        <taxon>Saccharomycotina</taxon>
        <taxon>Saccharomycetes</taxon>
        <taxon>Saccharomycetales</taxon>
        <taxon>Saccharomycetaceae</taxon>
        <taxon>Zygosaccharomyces</taxon>
    </lineage>
</organism>
<feature type="chain" id="PRO_5035208544" evidence="3">
    <location>
        <begin position="19"/>
        <end position="643"/>
    </location>
</feature>
<keyword evidence="2" id="KW-0325">Glycoprotein</keyword>
<sequence>MVPSFFIALALGPHMVSSTDYKSQLNEALDELKPSTNRTAILEAVAELHHASVNVDECQGCLNRLTVGKKWAREQPGVVPEAYTTWCLEYKAGSNKSCNTNYARTTVERDVEGSNFVDLLQMIDPEGYDAALYCHYLENGSCDKPKTPDASLSYLWPPKQKKHYLAPEPGNETFNVLHISDFHIELDYTVGAEANCSAVMCCTPHSLGRGGGGALYKGHWDSFYKDAHYEDEFTYVKGAYYDVFKNKSISAPAPTFGHYRCDAPEILINSSINSVTDYAKKNNLNFEFALFTGDLIDHDEQQWMDFERTLTSEEVGFRDLKNRLGDLPVYSTLGNHDSYPYGEIAQEGYGFTNKYTWNNELMAHMWKDYGWLNASTAQYARTHYTGFAVDTKVGLRIISLNSNCYYRKNHYAFWNATNPDGFGIWSFLIEELVDAESKDQRVWIMAHIPPIVDGLPLPSKIFYEIIERFSPYTIAGIFFGHTHLDQFNILYAANDTKSAKDVINHAWISQAVTPWFNNNPSWRYYEVDKDTFSVMNAFNYYVKLNETFNNGGDEPEWLFEYSCRDGYNVTWPESSPLNASYWHKVAQEVKHSVYHRQMYENYATRFSPYVPDCSKKGECLHDYCTLTSFQVDDFDDCVSLVKK</sequence>
<dbReference type="CDD" id="cd00842">
    <property type="entry name" value="MPP_ASMase"/>
    <property type="match status" value="1"/>
</dbReference>
<evidence type="ECO:0000313" key="5">
    <source>
        <dbReference type="EMBL" id="CDF89468.1"/>
    </source>
</evidence>
<reference evidence="6" key="1">
    <citation type="journal article" date="2013" name="Genome Announc.">
        <title>Genome sequence of the food spoilage yeast Zygosaccharomyces bailii CLIB 213(T).</title>
        <authorList>
            <person name="Galeote V."/>
            <person name="Bigey F."/>
            <person name="Devillers H."/>
            <person name="Neuveglise C."/>
            <person name="Dequin S."/>
        </authorList>
    </citation>
    <scope>NUCLEOTIDE SEQUENCE [LARGE SCALE GENOMIC DNA]</scope>
    <source>
        <strain evidence="6">CLIB 213 / ATCC 58445 / CBS 680 / CCRC 21525 / NBRC 1098 / NCYC 1416 / NRRL Y-2227</strain>
    </source>
</reference>
<dbReference type="InterPro" id="IPR041805">
    <property type="entry name" value="ASMase/PPN1_MPP"/>
</dbReference>
<dbReference type="GO" id="GO:0005576">
    <property type="term" value="C:extracellular region"/>
    <property type="evidence" value="ECO:0007669"/>
    <property type="project" value="UniProtKB-SubCell"/>
</dbReference>
<evidence type="ECO:0000259" key="4">
    <source>
        <dbReference type="Pfam" id="PF00149"/>
    </source>
</evidence>
<proteinExistence type="predicted"/>
<dbReference type="Pfam" id="PF00149">
    <property type="entry name" value="Metallophos"/>
    <property type="match status" value="1"/>
</dbReference>
<dbReference type="InterPro" id="IPR029052">
    <property type="entry name" value="Metallo-depent_PP-like"/>
</dbReference>
<dbReference type="OrthoDB" id="282973at2759"/>
<evidence type="ECO:0000256" key="1">
    <source>
        <dbReference type="ARBA" id="ARBA00022801"/>
    </source>
</evidence>
<dbReference type="GO" id="GO:0008081">
    <property type="term" value="F:phosphoric diester hydrolase activity"/>
    <property type="evidence" value="ECO:0007669"/>
    <property type="project" value="TreeGrafter"/>
</dbReference>
<gene>
    <name evidence="5" type="ORF">BN860_05006g</name>
</gene>